<protein>
    <submittedName>
        <fullName evidence="2">Uncharacterized protein</fullName>
    </submittedName>
</protein>
<dbReference type="PANTHER" id="PTHR35395">
    <property type="entry name" value="DUF6536 DOMAIN-CONTAINING PROTEIN"/>
    <property type="match status" value="1"/>
</dbReference>
<feature type="transmembrane region" description="Helical" evidence="1">
    <location>
        <begin position="401"/>
        <end position="423"/>
    </location>
</feature>
<keyword evidence="1" id="KW-0812">Transmembrane</keyword>
<dbReference type="Proteomes" id="UP001153618">
    <property type="component" value="Unassembled WGS sequence"/>
</dbReference>
<feature type="transmembrane region" description="Helical" evidence="1">
    <location>
        <begin position="520"/>
        <end position="543"/>
    </location>
</feature>
<name>A0A9W4MRD7_PENOL</name>
<sequence length="665" mass="73974">MNANSYPVIVAPLDFVSNSTVPTSYYESENCFPKERLHWNVTDLRRNIFNGSFEYLSKKDCLDAYATSYISDRRSLVLVTKEMLTNDGILLAGYGYAGGIPEMDPSRNLSQDWSAITDNQAYLDRHLGFDWICYAHSANGGGLSSCSSGYVESLESWNVTANQWARLTTVELKDTWSNITVDKLETRSGYIESLERTLNSSNIDWTHNEIEDFISLIATNPPTEQAWAYLNHTSWLKSVENGAEAWSACPQASTMFYTGHEVTVDHCLSQKTGEACGLFYQVPIAFTIIICSLVKVACMWILLRTERFDLFLTIGDAISSFLQCSDLTTKGWCTLSSDAVSSDNDCPWSHKSNTIEKEGFVLEEPHPGVLHTSRKTALQPTSGRDLPPEPKIWRQGTSGRIWAMTWLALILYIVISVLFPGLAVKNALGDDYEYGNPLVAIWQIKGWGAIESTALLSSYVGSFVGSVLVSNTPQLAVSFLYYCLNDSLTRCLIAADYNMFAVCRRPLRVSFPRGKQHSTLYLTIPYEYAIPLLVGFTLIHWIVSEGLFYVQILPYDMNANPVPSQILVTCGVSTVPLVVGILLAVFIFLCVAVISFRKFQDSKMPLALGMSVVVSAACHPPSDDLDAAYKPVQWGVIEVDPDAPFLHCTFTSQNVMEPEEGVQYA</sequence>
<comment type="caution">
    <text evidence="2">The sequence shown here is derived from an EMBL/GenBank/DDBJ whole genome shotgun (WGS) entry which is preliminary data.</text>
</comment>
<feature type="transmembrane region" description="Helical" evidence="1">
    <location>
        <begin position="563"/>
        <end position="596"/>
    </location>
</feature>
<proteinExistence type="predicted"/>
<gene>
    <name evidence="2" type="ORF">POLS_LOCUS3287</name>
</gene>
<keyword evidence="1" id="KW-1133">Transmembrane helix</keyword>
<dbReference type="OrthoDB" id="5429634at2759"/>
<keyword evidence="3" id="KW-1185">Reference proteome</keyword>
<feature type="transmembrane region" description="Helical" evidence="1">
    <location>
        <begin position="278"/>
        <end position="303"/>
    </location>
</feature>
<accession>A0A9W4MRD7</accession>
<dbReference type="PANTHER" id="PTHR35395:SF1">
    <property type="entry name" value="DUF6536 DOMAIN-CONTAINING PROTEIN"/>
    <property type="match status" value="1"/>
</dbReference>
<reference evidence="2" key="1">
    <citation type="submission" date="2021-07" db="EMBL/GenBank/DDBJ databases">
        <authorList>
            <person name="Branca A.L. A."/>
        </authorList>
    </citation>
    <scope>NUCLEOTIDE SEQUENCE</scope>
</reference>
<evidence type="ECO:0000313" key="2">
    <source>
        <dbReference type="EMBL" id="CAG8051803.1"/>
    </source>
</evidence>
<evidence type="ECO:0000256" key="1">
    <source>
        <dbReference type="SAM" id="Phobius"/>
    </source>
</evidence>
<keyword evidence="1" id="KW-0472">Membrane</keyword>
<dbReference type="EMBL" id="CAJVOS010000016">
    <property type="protein sequence ID" value="CAG8051803.1"/>
    <property type="molecule type" value="Genomic_DNA"/>
</dbReference>
<organism evidence="2 3">
    <name type="scientific">Penicillium olsonii</name>
    <dbReference type="NCBI Taxonomy" id="99116"/>
    <lineage>
        <taxon>Eukaryota</taxon>
        <taxon>Fungi</taxon>
        <taxon>Dikarya</taxon>
        <taxon>Ascomycota</taxon>
        <taxon>Pezizomycotina</taxon>
        <taxon>Eurotiomycetes</taxon>
        <taxon>Eurotiomycetidae</taxon>
        <taxon>Eurotiales</taxon>
        <taxon>Aspergillaceae</taxon>
        <taxon>Penicillium</taxon>
    </lineage>
</organism>
<evidence type="ECO:0000313" key="3">
    <source>
        <dbReference type="Proteomes" id="UP001153618"/>
    </source>
</evidence>
<dbReference type="AlphaFoldDB" id="A0A9W4MRD7"/>